<dbReference type="STRING" id="871963.Desdi_2454"/>
<reference evidence="2" key="1">
    <citation type="submission" date="2012-02" db="EMBL/GenBank/DDBJ databases">
        <title>Complete sequence of Desulfitobacterium dichloroeliminans LMG P-21439.</title>
        <authorList>
            <person name="Lucas S."/>
            <person name="Han J."/>
            <person name="Lapidus A."/>
            <person name="Cheng J.-F."/>
            <person name="Goodwin L."/>
            <person name="Pitluck S."/>
            <person name="Peters L."/>
            <person name="Ovchinnikova G."/>
            <person name="Teshima H."/>
            <person name="Detter J.C."/>
            <person name="Han C."/>
            <person name="Tapia R."/>
            <person name="Land M."/>
            <person name="Hauser L."/>
            <person name="Kyrpides N."/>
            <person name="Ivanova N."/>
            <person name="Pagani I."/>
            <person name="Kruse T."/>
            <person name="de Vos W.M."/>
            <person name="Boon N."/>
            <person name="Smidt H."/>
            <person name="Woyke T."/>
        </authorList>
    </citation>
    <scope>NUCLEOTIDE SEQUENCE [LARGE SCALE GENOMIC DNA]</scope>
    <source>
        <strain evidence="2">LMG P-21439 / DCA1</strain>
    </source>
</reference>
<dbReference type="AlphaFoldDB" id="L0FAA3"/>
<evidence type="ECO:0000313" key="1">
    <source>
        <dbReference type="EMBL" id="AGA69878.1"/>
    </source>
</evidence>
<accession>L0FAA3</accession>
<dbReference type="eggNOG" id="COG4967">
    <property type="taxonomic scope" value="Bacteria"/>
</dbReference>
<sequence>MTINRNQGFVLLDVVLALFLFTLGFAALYGLSESAIKEAEQALRITEAANKAQSILESLAGDSWRDNINAGRCLPGGEVEGWEGIFRWTIDADWELPEELIRVRVEIAWLEQGSVRVYCLENLYAMQ</sequence>
<dbReference type="RefSeq" id="WP_015262849.1">
    <property type="nucleotide sequence ID" value="NC_019903.1"/>
</dbReference>
<organism evidence="1 2">
    <name type="scientific">Desulfitobacterium dichloroeliminans (strain LMG P-21439 / DCA1)</name>
    <dbReference type="NCBI Taxonomy" id="871963"/>
    <lineage>
        <taxon>Bacteria</taxon>
        <taxon>Bacillati</taxon>
        <taxon>Bacillota</taxon>
        <taxon>Clostridia</taxon>
        <taxon>Eubacteriales</taxon>
        <taxon>Desulfitobacteriaceae</taxon>
        <taxon>Desulfitobacterium</taxon>
    </lineage>
</organism>
<protein>
    <recommendedName>
        <fullName evidence="3">Prepilin-type N-terminal cleavage/methylation domain-containing protein</fullName>
    </recommendedName>
</protein>
<name>L0FAA3_DESDL</name>
<gene>
    <name evidence="1" type="ordered locus">Desdi_2454</name>
</gene>
<evidence type="ECO:0008006" key="3">
    <source>
        <dbReference type="Google" id="ProtNLM"/>
    </source>
</evidence>
<proteinExistence type="predicted"/>
<dbReference type="HOGENOM" id="CLU_1966989_0_0_9"/>
<keyword evidence="2" id="KW-1185">Reference proteome</keyword>
<dbReference type="EMBL" id="CP003344">
    <property type="protein sequence ID" value="AGA69878.1"/>
    <property type="molecule type" value="Genomic_DNA"/>
</dbReference>
<dbReference type="OrthoDB" id="1798161at2"/>
<dbReference type="KEGG" id="ddl:Desdi_2454"/>
<evidence type="ECO:0000313" key="2">
    <source>
        <dbReference type="Proteomes" id="UP000010797"/>
    </source>
</evidence>
<dbReference type="Proteomes" id="UP000010797">
    <property type="component" value="Chromosome"/>
</dbReference>